<keyword evidence="1" id="KW-1133">Transmembrane helix</keyword>
<dbReference type="Proteomes" id="UP000499080">
    <property type="component" value="Unassembled WGS sequence"/>
</dbReference>
<keyword evidence="3" id="KW-1185">Reference proteome</keyword>
<reference evidence="2 3" key="1">
    <citation type="journal article" date="2019" name="Sci. Rep.">
        <title>Orb-weaving spider Araneus ventricosus genome elucidates the spidroin gene catalogue.</title>
        <authorList>
            <person name="Kono N."/>
            <person name="Nakamura H."/>
            <person name="Ohtoshi R."/>
            <person name="Moran D.A.P."/>
            <person name="Shinohara A."/>
            <person name="Yoshida Y."/>
            <person name="Fujiwara M."/>
            <person name="Mori M."/>
            <person name="Tomita M."/>
            <person name="Arakawa K."/>
        </authorList>
    </citation>
    <scope>NUCLEOTIDE SEQUENCE [LARGE SCALE GENOMIC DNA]</scope>
</reference>
<accession>A0A4Y2KZZ7</accession>
<protein>
    <submittedName>
        <fullName evidence="2">Uncharacterized protein</fullName>
    </submittedName>
</protein>
<evidence type="ECO:0000313" key="2">
    <source>
        <dbReference type="EMBL" id="GBN07878.1"/>
    </source>
</evidence>
<feature type="transmembrane region" description="Helical" evidence="1">
    <location>
        <begin position="30"/>
        <end position="49"/>
    </location>
</feature>
<organism evidence="2 3">
    <name type="scientific">Araneus ventricosus</name>
    <name type="common">Orbweaver spider</name>
    <name type="synonym">Epeira ventricosa</name>
    <dbReference type="NCBI Taxonomy" id="182803"/>
    <lineage>
        <taxon>Eukaryota</taxon>
        <taxon>Metazoa</taxon>
        <taxon>Ecdysozoa</taxon>
        <taxon>Arthropoda</taxon>
        <taxon>Chelicerata</taxon>
        <taxon>Arachnida</taxon>
        <taxon>Araneae</taxon>
        <taxon>Araneomorphae</taxon>
        <taxon>Entelegynae</taxon>
        <taxon>Araneoidea</taxon>
        <taxon>Araneidae</taxon>
        <taxon>Araneus</taxon>
    </lineage>
</organism>
<gene>
    <name evidence="2" type="ORF">AVEN_6614_1</name>
</gene>
<comment type="caution">
    <text evidence="2">The sequence shown here is derived from an EMBL/GenBank/DDBJ whole genome shotgun (WGS) entry which is preliminary data.</text>
</comment>
<keyword evidence="1" id="KW-0472">Membrane</keyword>
<evidence type="ECO:0000256" key="1">
    <source>
        <dbReference type="SAM" id="Phobius"/>
    </source>
</evidence>
<evidence type="ECO:0000313" key="3">
    <source>
        <dbReference type="Proteomes" id="UP000499080"/>
    </source>
</evidence>
<sequence length="114" mass="13308">MMRLLNSPIADDGAYMSLGGFRRYDARNGIYYAWFIVPTLLAAAAVRSFSFTGSRRDWSDTCGREKCLLYTFFVYYLFPNTQFELCLCFLVFVRLYNARPYSILPLLERMKTGM</sequence>
<name>A0A4Y2KZZ7_ARAVE</name>
<proteinExistence type="predicted"/>
<keyword evidence="1" id="KW-0812">Transmembrane</keyword>
<feature type="transmembrane region" description="Helical" evidence="1">
    <location>
        <begin position="69"/>
        <end position="93"/>
    </location>
</feature>
<dbReference type="AlphaFoldDB" id="A0A4Y2KZZ7"/>
<dbReference type="EMBL" id="BGPR01005202">
    <property type="protein sequence ID" value="GBN07878.1"/>
    <property type="molecule type" value="Genomic_DNA"/>
</dbReference>